<dbReference type="GeneID" id="114588597"/>
<name>A0A670K941_PODMU</name>
<dbReference type="OMA" id="PDSIQYW"/>
<comment type="similarity">
    <text evidence="6">Belongs to the mitochondrion-specific ribosomal protein mL54 family.</text>
</comment>
<evidence type="ECO:0000256" key="6">
    <source>
        <dbReference type="ARBA" id="ARBA00033752"/>
    </source>
</evidence>
<evidence type="ECO:0000256" key="2">
    <source>
        <dbReference type="ARBA" id="ARBA00022946"/>
    </source>
</evidence>
<proteinExistence type="inferred from homology"/>
<dbReference type="Proteomes" id="UP000472272">
    <property type="component" value="Chromosome 18"/>
</dbReference>
<dbReference type="InterPro" id="IPR013870">
    <property type="entry name" value="Ribosomal_mL54"/>
</dbReference>
<evidence type="ECO:0000256" key="5">
    <source>
        <dbReference type="ARBA" id="ARBA00023274"/>
    </source>
</evidence>
<keyword evidence="9" id="KW-1185">Reference proteome</keyword>
<evidence type="ECO:0000313" key="8">
    <source>
        <dbReference type="Ensembl" id="ENSPMRP00000031292.1"/>
    </source>
</evidence>
<evidence type="ECO:0000256" key="4">
    <source>
        <dbReference type="ARBA" id="ARBA00023128"/>
    </source>
</evidence>
<dbReference type="GO" id="GO:0003735">
    <property type="term" value="F:structural constituent of ribosome"/>
    <property type="evidence" value="ECO:0007669"/>
    <property type="project" value="TreeGrafter"/>
</dbReference>
<keyword evidence="2" id="KW-0809">Transit peptide</keyword>
<reference evidence="8" key="3">
    <citation type="submission" date="2025-09" db="UniProtKB">
        <authorList>
            <consortium name="Ensembl"/>
        </authorList>
    </citation>
    <scope>IDENTIFICATION</scope>
</reference>
<dbReference type="PANTHER" id="PTHR28595">
    <property type="entry name" value="39S RIBOSOMAL PROTEIN L54, MITOCHONDRIAL"/>
    <property type="match status" value="1"/>
</dbReference>
<evidence type="ECO:0000313" key="9">
    <source>
        <dbReference type="Proteomes" id="UP000472272"/>
    </source>
</evidence>
<reference evidence="8 9" key="1">
    <citation type="journal article" date="2019" name="Proc. Natl. Acad. Sci. U.S.A.">
        <title>Regulatory changes in pterin and carotenoid genes underlie balanced color polymorphisms in the wall lizard.</title>
        <authorList>
            <person name="Andrade P."/>
            <person name="Pinho C."/>
            <person name="Perez I de Lanuza G."/>
            <person name="Afonso S."/>
            <person name="Brejcha J."/>
            <person name="Rubin C.J."/>
            <person name="Wallerman O."/>
            <person name="Pereira P."/>
            <person name="Sabatino S.J."/>
            <person name="Bellati A."/>
            <person name="Pellitteri-Rosa D."/>
            <person name="Bosakova Z."/>
            <person name="Bunikis I."/>
            <person name="Carretero M.A."/>
            <person name="Feiner N."/>
            <person name="Marsik P."/>
            <person name="Pauperio F."/>
            <person name="Salvi D."/>
            <person name="Soler L."/>
            <person name="While G.M."/>
            <person name="Uller T."/>
            <person name="Font E."/>
            <person name="Andersson L."/>
            <person name="Carneiro M."/>
        </authorList>
    </citation>
    <scope>NUCLEOTIDE SEQUENCE</scope>
</reference>
<dbReference type="GeneTree" id="ENSGT00390000001201"/>
<sequence>MALSGLQLRAVLRLSPARSVLWPGSGLRNYAKKAGGVKFRGKGPAKEDMKGPEVCKDAAILTTHAVGVNIYKEGPEVALKPDSEYPEWLFRMHLGPPKKLEELDPETHEYWRKLRKLNIWQENKLKKVRSL</sequence>
<dbReference type="RefSeq" id="XP_028569836.1">
    <property type="nucleotide sequence ID" value="XM_028714003.1"/>
</dbReference>
<dbReference type="GO" id="GO:0005762">
    <property type="term" value="C:mitochondrial large ribosomal subunit"/>
    <property type="evidence" value="ECO:0007669"/>
    <property type="project" value="Ensembl"/>
</dbReference>
<comment type="subcellular location">
    <subcellularLocation>
        <location evidence="1">Mitochondrion</location>
    </subcellularLocation>
</comment>
<evidence type="ECO:0000256" key="7">
    <source>
        <dbReference type="ARBA" id="ARBA00035179"/>
    </source>
</evidence>
<dbReference type="AlphaFoldDB" id="A0A670K941"/>
<gene>
    <name evidence="8" type="primary">MRPL54</name>
</gene>
<dbReference type="CTD" id="116541"/>
<dbReference type="Ensembl" id="ENSPMRT00000033191.1">
    <property type="protein sequence ID" value="ENSPMRP00000031292.1"/>
    <property type="gene ID" value="ENSPMRG00000020285.1"/>
</dbReference>
<dbReference type="OrthoDB" id="10252718at2759"/>
<keyword evidence="3" id="KW-0689">Ribosomal protein</keyword>
<protein>
    <recommendedName>
        <fullName evidence="7">Large ribosomal subunit protein mL54</fullName>
    </recommendedName>
</protein>
<dbReference type="PANTHER" id="PTHR28595:SF1">
    <property type="entry name" value="LARGE RIBOSOMAL SUBUNIT PROTEIN ML54"/>
    <property type="match status" value="1"/>
</dbReference>
<dbReference type="Pfam" id="PF08561">
    <property type="entry name" value="Ribosomal_L37"/>
    <property type="match status" value="1"/>
</dbReference>
<evidence type="ECO:0000256" key="1">
    <source>
        <dbReference type="ARBA" id="ARBA00004173"/>
    </source>
</evidence>
<accession>A0A670K941</accession>
<keyword evidence="5" id="KW-0687">Ribonucleoprotein</keyword>
<dbReference type="KEGG" id="pmua:114588597"/>
<evidence type="ECO:0000256" key="3">
    <source>
        <dbReference type="ARBA" id="ARBA00022980"/>
    </source>
</evidence>
<keyword evidence="4" id="KW-0496">Mitochondrion</keyword>
<reference evidence="8" key="2">
    <citation type="submission" date="2025-08" db="UniProtKB">
        <authorList>
            <consortium name="Ensembl"/>
        </authorList>
    </citation>
    <scope>IDENTIFICATION</scope>
</reference>
<organism evidence="8 9">
    <name type="scientific">Podarcis muralis</name>
    <name type="common">Wall lizard</name>
    <name type="synonym">Lacerta muralis</name>
    <dbReference type="NCBI Taxonomy" id="64176"/>
    <lineage>
        <taxon>Eukaryota</taxon>
        <taxon>Metazoa</taxon>
        <taxon>Chordata</taxon>
        <taxon>Craniata</taxon>
        <taxon>Vertebrata</taxon>
        <taxon>Euteleostomi</taxon>
        <taxon>Lepidosauria</taxon>
        <taxon>Squamata</taxon>
        <taxon>Bifurcata</taxon>
        <taxon>Unidentata</taxon>
        <taxon>Episquamata</taxon>
        <taxon>Laterata</taxon>
        <taxon>Lacertibaenia</taxon>
        <taxon>Lacertidae</taxon>
        <taxon>Podarcis</taxon>
    </lineage>
</organism>